<protein>
    <submittedName>
        <fullName evidence="2">Uncharacterized protein</fullName>
    </submittedName>
</protein>
<feature type="compositionally biased region" description="Basic residues" evidence="1">
    <location>
        <begin position="10"/>
        <end position="22"/>
    </location>
</feature>
<evidence type="ECO:0000313" key="2">
    <source>
        <dbReference type="EMBL" id="MBX39988.1"/>
    </source>
</evidence>
<evidence type="ECO:0000256" key="1">
    <source>
        <dbReference type="SAM" id="MobiDB-lite"/>
    </source>
</evidence>
<dbReference type="AlphaFoldDB" id="A0A2P2NBX0"/>
<reference evidence="2" key="1">
    <citation type="submission" date="2018-02" db="EMBL/GenBank/DDBJ databases">
        <title>Rhizophora mucronata_Transcriptome.</title>
        <authorList>
            <person name="Meera S.P."/>
            <person name="Sreeshan A."/>
            <person name="Augustine A."/>
        </authorList>
    </citation>
    <scope>NUCLEOTIDE SEQUENCE</scope>
    <source>
        <tissue evidence="2">Leaf</tissue>
    </source>
</reference>
<accession>A0A2P2NBX0</accession>
<organism evidence="2">
    <name type="scientific">Rhizophora mucronata</name>
    <name type="common">Asiatic mangrove</name>
    <dbReference type="NCBI Taxonomy" id="61149"/>
    <lineage>
        <taxon>Eukaryota</taxon>
        <taxon>Viridiplantae</taxon>
        <taxon>Streptophyta</taxon>
        <taxon>Embryophyta</taxon>
        <taxon>Tracheophyta</taxon>
        <taxon>Spermatophyta</taxon>
        <taxon>Magnoliopsida</taxon>
        <taxon>eudicotyledons</taxon>
        <taxon>Gunneridae</taxon>
        <taxon>Pentapetalae</taxon>
        <taxon>rosids</taxon>
        <taxon>fabids</taxon>
        <taxon>Malpighiales</taxon>
        <taxon>Rhizophoraceae</taxon>
        <taxon>Rhizophora</taxon>
    </lineage>
</organism>
<proteinExistence type="predicted"/>
<sequence>MSCSVSEKVKGKHRRNKSKRNT</sequence>
<dbReference type="EMBL" id="GGEC01059504">
    <property type="protein sequence ID" value="MBX39988.1"/>
    <property type="molecule type" value="Transcribed_RNA"/>
</dbReference>
<feature type="region of interest" description="Disordered" evidence="1">
    <location>
        <begin position="1"/>
        <end position="22"/>
    </location>
</feature>
<name>A0A2P2NBX0_RHIMU</name>